<organism evidence="1 2">
    <name type="scientific">Tumebacillus algifaecis</name>
    <dbReference type="NCBI Taxonomy" id="1214604"/>
    <lineage>
        <taxon>Bacteria</taxon>
        <taxon>Bacillati</taxon>
        <taxon>Bacillota</taxon>
        <taxon>Bacilli</taxon>
        <taxon>Bacillales</taxon>
        <taxon>Alicyclobacillaceae</taxon>
        <taxon>Tumebacillus</taxon>
    </lineage>
</organism>
<gene>
    <name evidence="1" type="ORF">CIG75_10665</name>
</gene>
<dbReference type="Proteomes" id="UP000214688">
    <property type="component" value="Chromosome"/>
</dbReference>
<dbReference type="EMBL" id="CP022657">
    <property type="protein sequence ID" value="ASS75405.1"/>
    <property type="molecule type" value="Genomic_DNA"/>
</dbReference>
<protein>
    <submittedName>
        <fullName evidence="1">Uncharacterized protein</fullName>
    </submittedName>
</protein>
<proteinExistence type="predicted"/>
<dbReference type="AlphaFoldDB" id="A0A223D1S2"/>
<evidence type="ECO:0000313" key="1">
    <source>
        <dbReference type="EMBL" id="ASS75405.1"/>
    </source>
</evidence>
<evidence type="ECO:0000313" key="2">
    <source>
        <dbReference type="Proteomes" id="UP000214688"/>
    </source>
</evidence>
<name>A0A223D1S2_9BACL</name>
<reference evidence="1 2" key="1">
    <citation type="journal article" date="2015" name="Int. J. Syst. Evol. Microbiol.">
        <title>Tumebacillus algifaecis sp. nov., isolated from decomposing algal scum.</title>
        <authorList>
            <person name="Wu Y.F."/>
            <person name="Zhang B."/>
            <person name="Xing P."/>
            <person name="Wu Q.L."/>
            <person name="Liu S.J."/>
        </authorList>
    </citation>
    <scope>NUCLEOTIDE SEQUENCE [LARGE SCALE GENOMIC DNA]</scope>
    <source>
        <strain evidence="1 2">THMBR28</strain>
    </source>
</reference>
<dbReference type="KEGG" id="tab:CIG75_10665"/>
<accession>A0A223D1S2</accession>
<keyword evidence="2" id="KW-1185">Reference proteome</keyword>
<sequence length="90" mass="10483">MQRFRRKCGIASEIRGSDSGLHLLWNSEMTCHRRNLPLLPKNRGVRIYRESSFYEQPPTAEPAQVLLCFAGLGERRIREGIHLLSKAWFE</sequence>